<dbReference type="SMART" id="SM00458">
    <property type="entry name" value="RICIN"/>
    <property type="match status" value="1"/>
</dbReference>
<gene>
    <name evidence="3" type="ORF">HAKA00212_LOCUS16014</name>
</gene>
<evidence type="ECO:0000256" key="1">
    <source>
        <dbReference type="SAM" id="SignalP"/>
    </source>
</evidence>
<feature type="signal peptide" evidence="1">
    <location>
        <begin position="1"/>
        <end position="21"/>
    </location>
</feature>
<sequence>MIFRRLFFLIAGLHLTSHSWAQTSAGGDMIVLRSESSQCLKADKAVAGAKTFVAACDLDQALQRWLIQNSQIQLENTQLCLSVNEISEGQPAVLSKCQKSPKQRWIYRNHSFIVGELALDFTDFPDPIAVFEYHGRANQRWEQLSQLKKLVTAEADTVVEYPIPLSQKKKLHLEFARDIVNRLTPLDLPLPVKRDLRRFPGLMPADVPVTHQTFKMDRRIGPLKSPGWAPPWHQKIFTGLWARAGEIITIDVKASQSSDLQDVYLQISEQDEALDTVTDKINDEPELQRFASISVRMPLKLGTQRVRSPYGGFIMIGSKKYADARIEIEIRDAVKGPYFNTTTHSLSEWNSIKNRPGPWVTIEGRRSVISVPKEQVAQLTDPAMLMGYYDSHIEDIEWLAGFDGNGALHPKQSLKHHLIWSPQISSGYAHADFPIRTTSDWRLADLNEARTSWGNVHELGHLYQQDTWCQTFGGESSVNLFSLYALERFGIPHQTVEEDMYFRVVNKLKSGAIKDFVKDADEQDKLIFLMQIVDALPEQGWKIYRELFRRYRELSDQQMKHLIDQGESAQINKHYELISEITGYDFKEHYQRWGMKLSEASLDKVRKLKLKKLDKETWYIVRRNQRG</sequence>
<dbReference type="SUPFAM" id="SSF50370">
    <property type="entry name" value="Ricin B-like lectins"/>
    <property type="match status" value="1"/>
</dbReference>
<dbReference type="InterPro" id="IPR031161">
    <property type="entry name" value="Peptidase_M60_dom"/>
</dbReference>
<dbReference type="InterPro" id="IPR035992">
    <property type="entry name" value="Ricin_B-like_lectins"/>
</dbReference>
<evidence type="ECO:0000259" key="2">
    <source>
        <dbReference type="PROSITE" id="PS51723"/>
    </source>
</evidence>
<dbReference type="Gene3D" id="1.10.390.30">
    <property type="entry name" value="Peptidase M60, enhancin-like domain 3"/>
    <property type="match status" value="1"/>
</dbReference>
<dbReference type="InterPro" id="IPR051244">
    <property type="entry name" value="TCAF"/>
</dbReference>
<reference evidence="3" key="1">
    <citation type="submission" date="2021-01" db="EMBL/GenBank/DDBJ databases">
        <authorList>
            <person name="Corre E."/>
            <person name="Pelletier E."/>
            <person name="Niang G."/>
            <person name="Scheremetjew M."/>
            <person name="Finn R."/>
            <person name="Kale V."/>
            <person name="Holt S."/>
            <person name="Cochrane G."/>
            <person name="Meng A."/>
            <person name="Brown T."/>
            <person name="Cohen L."/>
        </authorList>
    </citation>
    <scope>NUCLEOTIDE SEQUENCE</scope>
    <source>
        <strain evidence="3">CCMP3107</strain>
    </source>
</reference>
<dbReference type="Gene3D" id="3.40.390.80">
    <property type="entry name" value="Peptidase M60, enhancin-like domain 2"/>
    <property type="match status" value="1"/>
</dbReference>
<keyword evidence="1" id="KW-0732">Signal</keyword>
<protein>
    <recommendedName>
        <fullName evidence="2">Peptidase M60 domain-containing protein</fullName>
    </recommendedName>
</protein>
<dbReference type="PROSITE" id="PS51723">
    <property type="entry name" value="PEPTIDASE_M60"/>
    <property type="match status" value="1"/>
</dbReference>
<dbReference type="PANTHER" id="PTHR15730:SF5">
    <property type="entry name" value="SI:CH211-210B2.2-RELATED"/>
    <property type="match status" value="1"/>
</dbReference>
<accession>A0A6V1MYE6</accession>
<dbReference type="PROSITE" id="PS50231">
    <property type="entry name" value="RICIN_B_LECTIN"/>
    <property type="match status" value="1"/>
</dbReference>
<dbReference type="InterPro" id="IPR000772">
    <property type="entry name" value="Ricin_B_lectin"/>
</dbReference>
<dbReference type="Pfam" id="PF00652">
    <property type="entry name" value="Ricin_B_lectin"/>
    <property type="match status" value="1"/>
</dbReference>
<dbReference type="PANTHER" id="PTHR15730">
    <property type="entry name" value="EXPERIMENTAL AUTOIMMUNE PROSTATITIS ANTIGEN 2-RELATED"/>
    <property type="match status" value="1"/>
</dbReference>
<name>A0A6V1MYE6_HETAK</name>
<dbReference type="Gene3D" id="2.80.10.50">
    <property type="match status" value="1"/>
</dbReference>
<feature type="chain" id="PRO_5030160721" description="Peptidase M60 domain-containing protein" evidence="1">
    <location>
        <begin position="22"/>
        <end position="627"/>
    </location>
</feature>
<evidence type="ECO:0000313" key="3">
    <source>
        <dbReference type="EMBL" id="CAE0637239.1"/>
    </source>
</evidence>
<dbReference type="Pfam" id="PF13402">
    <property type="entry name" value="Peptidase_M60"/>
    <property type="match status" value="1"/>
</dbReference>
<dbReference type="SMART" id="SM01276">
    <property type="entry name" value="M60-like"/>
    <property type="match status" value="1"/>
</dbReference>
<proteinExistence type="predicted"/>
<dbReference type="EMBL" id="HBIU01034820">
    <property type="protein sequence ID" value="CAE0637239.1"/>
    <property type="molecule type" value="Transcribed_RNA"/>
</dbReference>
<dbReference type="Pfam" id="PF17291">
    <property type="entry name" value="M60-like_N"/>
    <property type="match status" value="1"/>
</dbReference>
<organism evidence="3">
    <name type="scientific">Heterosigma akashiwo</name>
    <name type="common">Chromophytic alga</name>
    <name type="synonym">Heterosigma carterae</name>
    <dbReference type="NCBI Taxonomy" id="2829"/>
    <lineage>
        <taxon>Eukaryota</taxon>
        <taxon>Sar</taxon>
        <taxon>Stramenopiles</taxon>
        <taxon>Ochrophyta</taxon>
        <taxon>Raphidophyceae</taxon>
        <taxon>Chattonellales</taxon>
        <taxon>Chattonellaceae</taxon>
        <taxon>Heterosigma</taxon>
    </lineage>
</organism>
<dbReference type="InterPro" id="IPR042279">
    <property type="entry name" value="Pep_M60_3"/>
</dbReference>
<dbReference type="AlphaFoldDB" id="A0A6V1MYE6"/>
<dbReference type="InterPro" id="IPR035423">
    <property type="entry name" value="M60-like_N"/>
</dbReference>
<feature type="domain" description="Peptidase M60" evidence="2">
    <location>
        <begin position="233"/>
        <end position="537"/>
    </location>
</feature>